<proteinExistence type="predicted"/>
<reference evidence="1" key="1">
    <citation type="submission" date="2022-12" db="EMBL/GenBank/DDBJ databases">
        <title>Genome sequence of SJ11.</title>
        <authorList>
            <person name="Woo H."/>
        </authorList>
    </citation>
    <scope>NUCLEOTIDE SEQUENCE</scope>
    <source>
        <strain evidence="1">SJ11</strain>
    </source>
</reference>
<comment type="caution">
    <text evidence="1">The sequence shown here is derived from an EMBL/GenBank/DDBJ whole genome shotgun (WGS) entry which is preliminary data.</text>
</comment>
<keyword evidence="2" id="KW-1185">Reference proteome</keyword>
<gene>
    <name evidence="1" type="ORF">O0931_01305</name>
</gene>
<dbReference type="EMBL" id="JAPWGL010000001">
    <property type="protein sequence ID" value="MCZ4221928.1"/>
    <property type="molecule type" value="Genomic_DNA"/>
</dbReference>
<protein>
    <submittedName>
        <fullName evidence="1">Uncharacterized protein</fullName>
    </submittedName>
</protein>
<organism evidence="1 2">
    <name type="scientific">Pedobacter rhodius</name>
    <dbReference type="NCBI Taxonomy" id="3004098"/>
    <lineage>
        <taxon>Bacteria</taxon>
        <taxon>Pseudomonadati</taxon>
        <taxon>Bacteroidota</taxon>
        <taxon>Sphingobacteriia</taxon>
        <taxon>Sphingobacteriales</taxon>
        <taxon>Sphingobacteriaceae</taxon>
        <taxon>Pedobacter</taxon>
    </lineage>
</organism>
<sequence length="47" mass="5055">MGGNLGINTTGQKETDVNMSLAKVVVQCFIDTVMHPETVQTSTTDNK</sequence>
<evidence type="ECO:0000313" key="2">
    <source>
        <dbReference type="Proteomes" id="UP001144341"/>
    </source>
</evidence>
<accession>A0ABT4KSM4</accession>
<name>A0ABT4KSM4_9SPHI</name>
<dbReference type="Proteomes" id="UP001144341">
    <property type="component" value="Unassembled WGS sequence"/>
</dbReference>
<dbReference type="RefSeq" id="WP_269413759.1">
    <property type="nucleotide sequence ID" value="NZ_JAPWGL010000001.1"/>
</dbReference>
<evidence type="ECO:0000313" key="1">
    <source>
        <dbReference type="EMBL" id="MCZ4221928.1"/>
    </source>
</evidence>